<evidence type="ECO:0000256" key="1">
    <source>
        <dbReference type="SAM" id="MobiDB-lite"/>
    </source>
</evidence>
<name>A0A2P5ESM1_TREOI</name>
<protein>
    <submittedName>
        <fullName evidence="2">Uncharacterized protein</fullName>
    </submittedName>
</protein>
<proteinExistence type="predicted"/>
<reference evidence="3" key="1">
    <citation type="submission" date="2016-06" db="EMBL/GenBank/DDBJ databases">
        <title>Parallel loss of symbiosis genes in relatives of nitrogen-fixing non-legume Parasponia.</title>
        <authorList>
            <person name="Van Velzen R."/>
            <person name="Holmer R."/>
            <person name="Bu F."/>
            <person name="Rutten L."/>
            <person name="Van Zeijl A."/>
            <person name="Liu W."/>
            <person name="Santuari L."/>
            <person name="Cao Q."/>
            <person name="Sharma T."/>
            <person name="Shen D."/>
            <person name="Roswanjaya Y."/>
            <person name="Wardhani T."/>
            <person name="Kalhor M.S."/>
            <person name="Jansen J."/>
            <person name="Van den Hoogen J."/>
            <person name="Gungor B."/>
            <person name="Hartog M."/>
            <person name="Hontelez J."/>
            <person name="Verver J."/>
            <person name="Yang W.-C."/>
            <person name="Schijlen E."/>
            <person name="Repin R."/>
            <person name="Schilthuizen M."/>
            <person name="Schranz E."/>
            <person name="Heidstra R."/>
            <person name="Miyata K."/>
            <person name="Fedorova E."/>
            <person name="Kohlen W."/>
            <person name="Bisseling T."/>
            <person name="Smit S."/>
            <person name="Geurts R."/>
        </authorList>
    </citation>
    <scope>NUCLEOTIDE SEQUENCE [LARGE SCALE GENOMIC DNA]</scope>
    <source>
        <strain evidence="3">cv. RG33-2</strain>
    </source>
</reference>
<accession>A0A2P5ESM1</accession>
<dbReference type="Proteomes" id="UP000237000">
    <property type="component" value="Unassembled WGS sequence"/>
</dbReference>
<comment type="caution">
    <text evidence="2">The sequence shown here is derived from an EMBL/GenBank/DDBJ whole genome shotgun (WGS) entry which is preliminary data.</text>
</comment>
<gene>
    <name evidence="2" type="ORF">TorRG33x02_156010</name>
</gene>
<feature type="non-terminal residue" evidence="2">
    <location>
        <position position="1"/>
    </location>
</feature>
<dbReference type="InParanoid" id="A0A2P5ESM1"/>
<sequence>LPSGLLGPQPVLTGVASGSAPIRAQSDQGQHDKSGPEIVKWPGSERARDGMYSLPCHCPNNMPRHFQLCR</sequence>
<organism evidence="2 3">
    <name type="scientific">Trema orientale</name>
    <name type="common">Charcoal tree</name>
    <name type="synonym">Celtis orientalis</name>
    <dbReference type="NCBI Taxonomy" id="63057"/>
    <lineage>
        <taxon>Eukaryota</taxon>
        <taxon>Viridiplantae</taxon>
        <taxon>Streptophyta</taxon>
        <taxon>Embryophyta</taxon>
        <taxon>Tracheophyta</taxon>
        <taxon>Spermatophyta</taxon>
        <taxon>Magnoliopsida</taxon>
        <taxon>eudicotyledons</taxon>
        <taxon>Gunneridae</taxon>
        <taxon>Pentapetalae</taxon>
        <taxon>rosids</taxon>
        <taxon>fabids</taxon>
        <taxon>Rosales</taxon>
        <taxon>Cannabaceae</taxon>
        <taxon>Trema</taxon>
    </lineage>
</organism>
<dbReference type="AlphaFoldDB" id="A0A2P5ESM1"/>
<keyword evidence="3" id="KW-1185">Reference proteome</keyword>
<evidence type="ECO:0000313" key="3">
    <source>
        <dbReference type="Proteomes" id="UP000237000"/>
    </source>
</evidence>
<feature type="region of interest" description="Disordered" evidence="1">
    <location>
        <begin position="1"/>
        <end position="39"/>
    </location>
</feature>
<evidence type="ECO:0000313" key="2">
    <source>
        <dbReference type="EMBL" id="PON88536.1"/>
    </source>
</evidence>
<dbReference type="EMBL" id="JXTC01000104">
    <property type="protein sequence ID" value="PON88536.1"/>
    <property type="molecule type" value="Genomic_DNA"/>
</dbReference>